<organism evidence="12 13">
    <name type="scientific">Zasmidium cellare</name>
    <name type="common">Wine cellar mold</name>
    <name type="synonym">Racodium cellare</name>
    <dbReference type="NCBI Taxonomy" id="395010"/>
    <lineage>
        <taxon>Eukaryota</taxon>
        <taxon>Fungi</taxon>
        <taxon>Dikarya</taxon>
        <taxon>Ascomycota</taxon>
        <taxon>Pezizomycotina</taxon>
        <taxon>Dothideomycetes</taxon>
        <taxon>Dothideomycetidae</taxon>
        <taxon>Mycosphaerellales</taxon>
        <taxon>Mycosphaerellaceae</taxon>
        <taxon>Zasmidium</taxon>
    </lineage>
</organism>
<dbReference type="Pfam" id="PF13920">
    <property type="entry name" value="zf-C3HC4_3"/>
    <property type="match status" value="1"/>
</dbReference>
<dbReference type="Gene3D" id="3.40.50.300">
    <property type="entry name" value="P-loop containing nucleotide triphosphate hydrolases"/>
    <property type="match status" value="1"/>
</dbReference>
<dbReference type="SMART" id="SM00184">
    <property type="entry name" value="RING"/>
    <property type="match status" value="1"/>
</dbReference>
<dbReference type="Pfam" id="PF00271">
    <property type="entry name" value="Helicase_C"/>
    <property type="match status" value="1"/>
</dbReference>
<dbReference type="Gene3D" id="3.40.50.10810">
    <property type="entry name" value="Tandem AAA-ATPase domain"/>
    <property type="match status" value="1"/>
</dbReference>
<proteinExistence type="inferred from homology"/>
<dbReference type="CDD" id="cd18793">
    <property type="entry name" value="SF2_C_SNF"/>
    <property type="match status" value="1"/>
</dbReference>
<feature type="compositionally biased region" description="Polar residues" evidence="8">
    <location>
        <begin position="290"/>
        <end position="302"/>
    </location>
</feature>
<evidence type="ECO:0000256" key="1">
    <source>
        <dbReference type="ARBA" id="ARBA00007025"/>
    </source>
</evidence>
<keyword evidence="13" id="KW-1185">Reference proteome</keyword>
<keyword evidence="7" id="KW-0175">Coiled coil</keyword>
<dbReference type="InterPro" id="IPR049730">
    <property type="entry name" value="SNF2/RAD54-like_C"/>
</dbReference>
<dbReference type="InterPro" id="IPR027417">
    <property type="entry name" value="P-loop_NTPase"/>
</dbReference>
<feature type="domain" description="Helicase ATP-binding" evidence="10">
    <location>
        <begin position="486"/>
        <end position="674"/>
    </location>
</feature>
<keyword evidence="4" id="KW-0347">Helicase</keyword>
<dbReference type="PROSITE" id="PS50089">
    <property type="entry name" value="ZF_RING_2"/>
    <property type="match status" value="1"/>
</dbReference>
<evidence type="ECO:0000256" key="4">
    <source>
        <dbReference type="ARBA" id="ARBA00022806"/>
    </source>
</evidence>
<keyword evidence="6" id="KW-0863">Zinc-finger</keyword>
<dbReference type="CDD" id="cd18008">
    <property type="entry name" value="DEXDc_SHPRH-like"/>
    <property type="match status" value="1"/>
</dbReference>
<evidence type="ECO:0000256" key="6">
    <source>
        <dbReference type="PROSITE-ProRule" id="PRU00175"/>
    </source>
</evidence>
<dbReference type="InterPro" id="IPR001841">
    <property type="entry name" value="Znf_RING"/>
</dbReference>
<gene>
    <name evidence="12" type="ORF">PRZ48_004809</name>
</gene>
<dbReference type="CDD" id="cd16449">
    <property type="entry name" value="RING-HC"/>
    <property type="match status" value="1"/>
</dbReference>
<evidence type="ECO:0000256" key="8">
    <source>
        <dbReference type="SAM" id="MobiDB-lite"/>
    </source>
</evidence>
<feature type="domain" description="RING-type" evidence="9">
    <location>
        <begin position="834"/>
        <end position="883"/>
    </location>
</feature>
<evidence type="ECO:0000313" key="12">
    <source>
        <dbReference type="EMBL" id="KAK4503894.1"/>
    </source>
</evidence>
<keyword evidence="2" id="KW-0547">Nucleotide-binding</keyword>
<keyword evidence="6" id="KW-0479">Metal-binding</keyword>
<dbReference type="Proteomes" id="UP001305779">
    <property type="component" value="Unassembled WGS sequence"/>
</dbReference>
<evidence type="ECO:0000259" key="9">
    <source>
        <dbReference type="PROSITE" id="PS50089"/>
    </source>
</evidence>
<comment type="caution">
    <text evidence="12">The sequence shown here is derived from an EMBL/GenBank/DDBJ whole genome shotgun (WGS) entry which is preliminary data.</text>
</comment>
<dbReference type="SMART" id="SM00490">
    <property type="entry name" value="HELICc"/>
    <property type="match status" value="1"/>
</dbReference>
<keyword evidence="5" id="KW-0067">ATP-binding</keyword>
<dbReference type="InterPro" id="IPR014001">
    <property type="entry name" value="Helicase_ATP-bd"/>
</dbReference>
<dbReference type="PANTHER" id="PTHR45626:SF16">
    <property type="entry name" value="ATP-DEPENDENT HELICASE ULS1"/>
    <property type="match status" value="1"/>
</dbReference>
<feature type="region of interest" description="Disordered" evidence="8">
    <location>
        <begin position="905"/>
        <end position="988"/>
    </location>
</feature>
<dbReference type="SUPFAM" id="SSF52540">
    <property type="entry name" value="P-loop containing nucleoside triphosphate hydrolases"/>
    <property type="match status" value="2"/>
</dbReference>
<feature type="compositionally biased region" description="Acidic residues" evidence="8">
    <location>
        <begin position="951"/>
        <end position="965"/>
    </location>
</feature>
<accession>A0ABR0ER97</accession>
<evidence type="ECO:0000313" key="13">
    <source>
        <dbReference type="Proteomes" id="UP001305779"/>
    </source>
</evidence>
<feature type="compositionally biased region" description="Polar residues" evidence="8">
    <location>
        <begin position="221"/>
        <end position="247"/>
    </location>
</feature>
<dbReference type="SUPFAM" id="SSF57850">
    <property type="entry name" value="RING/U-box"/>
    <property type="match status" value="1"/>
</dbReference>
<dbReference type="InterPro" id="IPR000330">
    <property type="entry name" value="SNF2_N"/>
</dbReference>
<evidence type="ECO:0000256" key="5">
    <source>
        <dbReference type="ARBA" id="ARBA00022840"/>
    </source>
</evidence>
<dbReference type="SMART" id="SM00487">
    <property type="entry name" value="DEXDc"/>
    <property type="match status" value="1"/>
</dbReference>
<feature type="compositionally biased region" description="Low complexity" evidence="8">
    <location>
        <begin position="138"/>
        <end position="166"/>
    </location>
</feature>
<dbReference type="Gene3D" id="3.30.40.10">
    <property type="entry name" value="Zinc/RING finger domain, C3HC4 (zinc finger)"/>
    <property type="match status" value="1"/>
</dbReference>
<dbReference type="PROSITE" id="PS51192">
    <property type="entry name" value="HELICASE_ATP_BIND_1"/>
    <property type="match status" value="1"/>
</dbReference>
<evidence type="ECO:0000259" key="10">
    <source>
        <dbReference type="PROSITE" id="PS51192"/>
    </source>
</evidence>
<sequence>MSTPHANATSEEIEDELNFVEVLISSLDPDADDYQADLDKHQQTKADLERRLDAMQSNPGPSNGGGFGVDGARDQQSGGTPWWQVAMNSRPASNHSSGSSAASANPSGLHVNGNKRMRPESSYLDDHSSNKRLTPEPSYSALSSHASHASRGSSERAQMQQRAAEAAIRRQAELQQADAAFARQLQQSNTFPSSSSSSLRPGVQTTINHDGTFHRRPPPTAYSSPSRMAQPTPQNRGSSTPSHNNNIIKAEPTSAGRQHQLVQRPRQSPAIVDLTGSDSEEDDLEEIAPTSFTPNSRPQATNGHPPPRMRPLHTPTPTTMQQPNNMTMPGAYPSDNPYANGYGGRGVQNGGPSSSGHVYRSPFLTHAMAGIRNASATLGNQMQELNDLVYGSSRSRPVNVDDDDDEVMYGGTRRLGNYAGNQALYNDRFAEVANYDPAKSKEEINALLQNIRPDEDMPAHLRVTTPRDMNVKLHKYQELGLTWLKNCEEGTSAGGILADDMGLGKTIQMLSLLVERKSDDPLCKTTLIVAPVALMRQWKQEISSKIKPTRRLTVIIHHGASKKKSFSELQTYDVVLTTYGSLAAELKKVESFKRRQISDPDARPYPKEQTVLLNEKANWYRVVLDEAQCIKNKSTQTAKAACMLKAKYRFCLSGTPMQNSCSELFSLIKFLKIKPYCEWEKFRLDIDVPLRSGHEDVKDKAMTMLQALCKAVMLRRTKKSTFEGQPILVLPERTTAVDNPTFDEHEQAFYTALETQTQLTFNKYLRKGLVGSNYSAVLTLLLRLRQAACHPHLIKNFAQAIQTDLSEEQMLEFAKQLEAAVVERIKMTGGNFECRVCYDVTPNPAIFPCGHDTCSECFTRISDPANAIQNGDENGGIRCPTCRGPIDPKRVIDFLSFKKVHMPELLTEEERSGSGMVEEEDASESDDSESEEEDDEDATDHTLGGFIVPDGQDDYEPEEDEEPEEGAAGPSKKPKKSKKGKGKRKQKAVTLAELKAKANRNKDAKKKYLRRLQKTWVSSAKIEKTMEILKDIMEDEEGEKVLIFSQWTSLLDLLEIPISGQSYTYRRYDGSMSAAARGDAVDDFRSEQKDVRIMLVSLKAGNAGLNLNMASQVIILDPFWNPYVEEQAIDRAHRLGQTRPVTVHRILIEGTVEDRIMALQEKKRAIISQALDEKKAGELGRLGPQELAYLFGVPYDPSQNLEYVPRRRR</sequence>
<dbReference type="InterPro" id="IPR050628">
    <property type="entry name" value="SNF2_RAD54_helicase_TF"/>
</dbReference>
<keyword evidence="6" id="KW-0862">Zinc</keyword>
<protein>
    <submittedName>
        <fullName evidence="12">Uncharacterized protein</fullName>
    </submittedName>
</protein>
<feature type="compositionally biased region" description="Basic residues" evidence="8">
    <location>
        <begin position="972"/>
        <end position="987"/>
    </location>
</feature>
<feature type="region of interest" description="Disordered" evidence="8">
    <location>
        <begin position="31"/>
        <end position="171"/>
    </location>
</feature>
<evidence type="ECO:0000256" key="2">
    <source>
        <dbReference type="ARBA" id="ARBA00022741"/>
    </source>
</evidence>
<dbReference type="PANTHER" id="PTHR45626">
    <property type="entry name" value="TRANSCRIPTION TERMINATION FACTOR 2-RELATED"/>
    <property type="match status" value="1"/>
</dbReference>
<feature type="coiled-coil region" evidence="7">
    <location>
        <begin position="991"/>
        <end position="1039"/>
    </location>
</feature>
<evidence type="ECO:0000256" key="7">
    <source>
        <dbReference type="SAM" id="Coils"/>
    </source>
</evidence>
<reference evidence="12 13" key="1">
    <citation type="journal article" date="2023" name="G3 (Bethesda)">
        <title>A chromosome-level genome assembly of Zasmidium syzygii isolated from banana leaves.</title>
        <authorList>
            <person name="van Westerhoven A.C."/>
            <person name="Mehrabi R."/>
            <person name="Talebi R."/>
            <person name="Steentjes M.B.F."/>
            <person name="Corcolon B."/>
            <person name="Chong P.A."/>
            <person name="Kema G.H.J."/>
            <person name="Seidl M.F."/>
        </authorList>
    </citation>
    <scope>NUCLEOTIDE SEQUENCE [LARGE SCALE GENOMIC DNA]</scope>
    <source>
        <strain evidence="12 13">P124</strain>
    </source>
</reference>
<keyword evidence="3" id="KW-0378">Hydrolase</keyword>
<comment type="similarity">
    <text evidence="1">Belongs to the SNF2/RAD54 helicase family.</text>
</comment>
<feature type="compositionally biased region" description="Basic and acidic residues" evidence="8">
    <location>
        <begin position="37"/>
        <end position="53"/>
    </location>
</feature>
<dbReference type="Pfam" id="PF00176">
    <property type="entry name" value="SNF2-rel_dom"/>
    <property type="match status" value="1"/>
</dbReference>
<feature type="compositionally biased region" description="Acidic residues" evidence="8">
    <location>
        <begin position="917"/>
        <end position="938"/>
    </location>
</feature>
<dbReference type="InterPro" id="IPR038718">
    <property type="entry name" value="SNF2-like_sf"/>
</dbReference>
<dbReference type="EMBL" id="JAXOVC010000003">
    <property type="protein sequence ID" value="KAK4503894.1"/>
    <property type="molecule type" value="Genomic_DNA"/>
</dbReference>
<dbReference type="InterPro" id="IPR001650">
    <property type="entry name" value="Helicase_C-like"/>
</dbReference>
<evidence type="ECO:0000256" key="3">
    <source>
        <dbReference type="ARBA" id="ARBA00022801"/>
    </source>
</evidence>
<dbReference type="InterPro" id="IPR013083">
    <property type="entry name" value="Znf_RING/FYVE/PHD"/>
</dbReference>
<feature type="compositionally biased region" description="Low complexity" evidence="8">
    <location>
        <begin position="89"/>
        <end position="108"/>
    </location>
</feature>
<evidence type="ECO:0000259" key="11">
    <source>
        <dbReference type="PROSITE" id="PS51194"/>
    </source>
</evidence>
<feature type="compositionally biased region" description="Low complexity" evidence="8">
    <location>
        <begin position="315"/>
        <end position="329"/>
    </location>
</feature>
<name>A0ABR0ER97_ZASCE</name>
<feature type="domain" description="Helicase C-terminal" evidence="11">
    <location>
        <begin position="1028"/>
        <end position="1188"/>
    </location>
</feature>
<feature type="region of interest" description="Disordered" evidence="8">
    <location>
        <begin position="186"/>
        <end position="355"/>
    </location>
</feature>
<dbReference type="PROSITE" id="PS51194">
    <property type="entry name" value="HELICASE_CTER"/>
    <property type="match status" value="1"/>
</dbReference>